<protein>
    <submittedName>
        <fullName evidence="3">Uncharacterized protein LOC117642661</fullName>
    </submittedName>
</protein>
<dbReference type="GeneID" id="117642661"/>
<gene>
    <name evidence="3" type="primary">LOC117642661</name>
</gene>
<feature type="signal peptide" evidence="1">
    <location>
        <begin position="1"/>
        <end position="24"/>
    </location>
</feature>
<name>A0A6P8YSB9_THRPL</name>
<evidence type="ECO:0000313" key="3">
    <source>
        <dbReference type="RefSeq" id="XP_034236967.1"/>
    </source>
</evidence>
<feature type="chain" id="PRO_5027917438" evidence="1">
    <location>
        <begin position="25"/>
        <end position="196"/>
    </location>
</feature>
<dbReference type="AlphaFoldDB" id="A0A6P8YSB9"/>
<reference evidence="3" key="1">
    <citation type="submission" date="2025-08" db="UniProtKB">
        <authorList>
            <consortium name="RefSeq"/>
        </authorList>
    </citation>
    <scope>IDENTIFICATION</scope>
    <source>
        <tissue evidence="3">Total insect</tissue>
    </source>
</reference>
<evidence type="ECO:0000256" key="1">
    <source>
        <dbReference type="SAM" id="SignalP"/>
    </source>
</evidence>
<proteinExistence type="predicted"/>
<dbReference type="OrthoDB" id="7716214at2759"/>
<keyword evidence="2" id="KW-1185">Reference proteome</keyword>
<evidence type="ECO:0000313" key="2">
    <source>
        <dbReference type="Proteomes" id="UP000515158"/>
    </source>
</evidence>
<dbReference type="RefSeq" id="XP_034236967.1">
    <property type="nucleotide sequence ID" value="XM_034381076.1"/>
</dbReference>
<dbReference type="InParanoid" id="A0A6P8YSB9"/>
<accession>A0A6P8YSB9</accession>
<sequence>MPWVTAAAALVLAATQWPLRDAEAASLKLEMRPKYIKACELPNNAIENLHVVYDMVGRDVTFSLNGTVSRSVPRWTKIRLTADKCDEVVSNSRCAPFKTLDFGDAAGCMAMMNKNMPWSKIVSDLRPKLSCPATKANYTLRNGMLSMEALNSLASTYRLEGPIWRVRAIFLEAKGALHCCFEGAGEFFRVRSRPSG</sequence>
<keyword evidence="1" id="KW-0732">Signal</keyword>
<organism evidence="3">
    <name type="scientific">Thrips palmi</name>
    <name type="common">Melon thrips</name>
    <dbReference type="NCBI Taxonomy" id="161013"/>
    <lineage>
        <taxon>Eukaryota</taxon>
        <taxon>Metazoa</taxon>
        <taxon>Ecdysozoa</taxon>
        <taxon>Arthropoda</taxon>
        <taxon>Hexapoda</taxon>
        <taxon>Insecta</taxon>
        <taxon>Pterygota</taxon>
        <taxon>Neoptera</taxon>
        <taxon>Paraneoptera</taxon>
        <taxon>Thysanoptera</taxon>
        <taxon>Terebrantia</taxon>
        <taxon>Thripoidea</taxon>
        <taxon>Thripidae</taxon>
        <taxon>Thrips</taxon>
    </lineage>
</organism>
<dbReference type="KEGG" id="tpal:117642661"/>
<dbReference type="Proteomes" id="UP000515158">
    <property type="component" value="Unplaced"/>
</dbReference>